<dbReference type="Pfam" id="PF00437">
    <property type="entry name" value="T2SSE"/>
    <property type="match status" value="1"/>
</dbReference>
<reference evidence="6" key="1">
    <citation type="submission" date="2017-09" db="EMBL/GenBank/DDBJ databases">
        <title>Depth-based differentiation of microbial function through sediment-hosted aquifers and enrichment of novel symbionts in the deep terrestrial subsurface.</title>
        <authorList>
            <person name="Probst A.J."/>
            <person name="Ladd B."/>
            <person name="Jarett J.K."/>
            <person name="Geller-Mcgrath D.E."/>
            <person name="Sieber C.M.K."/>
            <person name="Emerson J.B."/>
            <person name="Anantharaman K."/>
            <person name="Thomas B.C."/>
            <person name="Malmstrom R."/>
            <person name="Stieglmeier M."/>
            <person name="Klingl A."/>
            <person name="Woyke T."/>
            <person name="Ryan C.M."/>
            <person name="Banfield J.F."/>
        </authorList>
    </citation>
    <scope>NUCLEOTIDE SEQUENCE [LARGE SCALE GENOMIC DNA]</scope>
</reference>
<dbReference type="PANTHER" id="PTHR30258:SF1">
    <property type="entry name" value="PROTEIN TRANSPORT PROTEIN HOFB HOMOLOG"/>
    <property type="match status" value="1"/>
</dbReference>
<protein>
    <recommendedName>
        <fullName evidence="4">Bacterial type II secretion system protein E domain-containing protein</fullName>
    </recommendedName>
</protein>
<gene>
    <name evidence="5" type="ORF">COU18_00200</name>
</gene>
<dbReference type="GO" id="GO:0016887">
    <property type="term" value="F:ATP hydrolysis activity"/>
    <property type="evidence" value="ECO:0007669"/>
    <property type="project" value="TreeGrafter"/>
</dbReference>
<dbReference type="Gene3D" id="3.40.50.300">
    <property type="entry name" value="P-loop containing nucleotide triphosphate hydrolases"/>
    <property type="match status" value="1"/>
</dbReference>
<dbReference type="Gene3D" id="3.30.450.90">
    <property type="match status" value="1"/>
</dbReference>
<accession>A0A2H0UCL1</accession>
<name>A0A2H0UCL1_9BACT</name>
<comment type="similarity">
    <text evidence="1">Belongs to the GSP E family.</text>
</comment>
<proteinExistence type="inferred from homology"/>
<evidence type="ECO:0000313" key="6">
    <source>
        <dbReference type="Proteomes" id="UP000231192"/>
    </source>
</evidence>
<organism evidence="5 6">
    <name type="scientific">Candidatus Kaiserbacteria bacterium CG10_big_fil_rev_8_21_14_0_10_51_14</name>
    <dbReference type="NCBI Taxonomy" id="1974610"/>
    <lineage>
        <taxon>Bacteria</taxon>
        <taxon>Candidatus Kaiseribacteriota</taxon>
    </lineage>
</organism>
<dbReference type="GO" id="GO:0005886">
    <property type="term" value="C:plasma membrane"/>
    <property type="evidence" value="ECO:0007669"/>
    <property type="project" value="TreeGrafter"/>
</dbReference>
<dbReference type="InterPro" id="IPR001482">
    <property type="entry name" value="T2SS/T4SS_dom"/>
</dbReference>
<evidence type="ECO:0000256" key="2">
    <source>
        <dbReference type="ARBA" id="ARBA00022741"/>
    </source>
</evidence>
<evidence type="ECO:0000313" key="5">
    <source>
        <dbReference type="EMBL" id="PIR84164.1"/>
    </source>
</evidence>
<dbReference type="PANTHER" id="PTHR30258">
    <property type="entry name" value="TYPE II SECRETION SYSTEM PROTEIN GSPE-RELATED"/>
    <property type="match status" value="1"/>
</dbReference>
<keyword evidence="2" id="KW-0547">Nucleotide-binding</keyword>
<feature type="domain" description="Bacterial type II secretion system protein E" evidence="4">
    <location>
        <begin position="364"/>
        <end position="378"/>
    </location>
</feature>
<dbReference type="Proteomes" id="UP000231192">
    <property type="component" value="Unassembled WGS sequence"/>
</dbReference>
<dbReference type="GO" id="GO:0005524">
    <property type="term" value="F:ATP binding"/>
    <property type="evidence" value="ECO:0007669"/>
    <property type="project" value="UniProtKB-KW"/>
</dbReference>
<evidence type="ECO:0000259" key="4">
    <source>
        <dbReference type="PROSITE" id="PS00662"/>
    </source>
</evidence>
<dbReference type="AlphaFoldDB" id="A0A2H0UCL1"/>
<dbReference type="CDD" id="cd01129">
    <property type="entry name" value="PulE-GspE-like"/>
    <property type="match status" value="1"/>
</dbReference>
<dbReference type="SUPFAM" id="SSF52540">
    <property type="entry name" value="P-loop containing nucleoside triphosphate hydrolases"/>
    <property type="match status" value="1"/>
</dbReference>
<dbReference type="Pfam" id="PF05157">
    <property type="entry name" value="MshEN"/>
    <property type="match status" value="1"/>
</dbReference>
<evidence type="ECO:0000256" key="1">
    <source>
        <dbReference type="ARBA" id="ARBA00006611"/>
    </source>
</evidence>
<dbReference type="SUPFAM" id="SSF160246">
    <property type="entry name" value="EspE N-terminal domain-like"/>
    <property type="match status" value="1"/>
</dbReference>
<evidence type="ECO:0000256" key="3">
    <source>
        <dbReference type="ARBA" id="ARBA00022840"/>
    </source>
</evidence>
<dbReference type="InterPro" id="IPR037257">
    <property type="entry name" value="T2SS_E_N_sf"/>
</dbReference>
<dbReference type="EMBL" id="PFBK01000002">
    <property type="protein sequence ID" value="PIR84164.1"/>
    <property type="molecule type" value="Genomic_DNA"/>
</dbReference>
<dbReference type="PROSITE" id="PS00662">
    <property type="entry name" value="T2SP_E"/>
    <property type="match status" value="1"/>
</dbReference>
<sequence length="565" mass="62750">MTTQFDEKKQDERYSELRKREEEQLAEMLSGKYGIEYADLTSKSIDTDALRLVDENIARSAEVAGFRKVNKKLFLAVRAPERPDTMHVVEDLGRLGYEVARVMVSRASLEHAWDRYHDLSYATETEAGILTLSNETIQQMLQKLKTMEDVRAEIQLYAGSKDTHRISRVLEIIMGGALSLGASDIHLEPEETEVRMRYRLDGVLIEAATFDAPTYALISSRIKLLSGLKLNIKNAAQDGRFSIVVNTKEIEIRTSVLPGAYAETIVMRVLDPTTIALPMEALGFDKYLMDIFAREIAKPNGMILNTGPTGSGKTTTLYAFLRQVHNPGIKIVTIEDPIEYHLPGIVQTQVSKDYSFALGLRSTLRQDPDVIMVGEIRDAEVAATAVNASLTGHLVFSTLHTNDAAGTFPRLIDMGINADILGAALTVAMAQRLVRRLCPECRVPQPIDAANLELIEPILRNIPHADELPANRETMWLPKGCAKCGGLGYKGRIAVVEVILMDKAIEECVRHSSSERDIWKAAMPQKIRRMAQDGVVKVLQGVTSLEELGRVVDLHDEVMLESLGN</sequence>
<comment type="caution">
    <text evidence="5">The sequence shown here is derived from an EMBL/GenBank/DDBJ whole genome shotgun (WGS) entry which is preliminary data.</text>
</comment>
<dbReference type="InterPro" id="IPR007831">
    <property type="entry name" value="T2SS_GspE_N"/>
</dbReference>
<dbReference type="InterPro" id="IPR027417">
    <property type="entry name" value="P-loop_NTPase"/>
</dbReference>
<keyword evidence="3" id="KW-0067">ATP-binding</keyword>